<evidence type="ECO:0000313" key="1">
    <source>
        <dbReference type="EMBL" id="KAF7835405.1"/>
    </source>
</evidence>
<name>A0A834X0C6_9FABA</name>
<dbReference type="Proteomes" id="UP000634136">
    <property type="component" value="Unassembled WGS sequence"/>
</dbReference>
<evidence type="ECO:0000313" key="2">
    <source>
        <dbReference type="Proteomes" id="UP000634136"/>
    </source>
</evidence>
<gene>
    <name evidence="1" type="ORF">G2W53_010264</name>
</gene>
<keyword evidence="2" id="KW-1185">Reference proteome</keyword>
<comment type="caution">
    <text evidence="1">The sequence shown here is derived from an EMBL/GenBank/DDBJ whole genome shotgun (WGS) entry which is preliminary data.</text>
</comment>
<dbReference type="EMBL" id="JAAIUW010000004">
    <property type="protein sequence ID" value="KAF7835405.1"/>
    <property type="molecule type" value="Genomic_DNA"/>
</dbReference>
<organism evidence="1 2">
    <name type="scientific">Senna tora</name>
    <dbReference type="NCBI Taxonomy" id="362788"/>
    <lineage>
        <taxon>Eukaryota</taxon>
        <taxon>Viridiplantae</taxon>
        <taxon>Streptophyta</taxon>
        <taxon>Embryophyta</taxon>
        <taxon>Tracheophyta</taxon>
        <taxon>Spermatophyta</taxon>
        <taxon>Magnoliopsida</taxon>
        <taxon>eudicotyledons</taxon>
        <taxon>Gunneridae</taxon>
        <taxon>Pentapetalae</taxon>
        <taxon>rosids</taxon>
        <taxon>fabids</taxon>
        <taxon>Fabales</taxon>
        <taxon>Fabaceae</taxon>
        <taxon>Caesalpinioideae</taxon>
        <taxon>Cassia clade</taxon>
        <taxon>Senna</taxon>
    </lineage>
</organism>
<dbReference type="AlphaFoldDB" id="A0A834X0C6"/>
<proteinExistence type="predicted"/>
<reference evidence="1" key="1">
    <citation type="submission" date="2020-09" db="EMBL/GenBank/DDBJ databases">
        <title>Genome-Enabled Discovery of Anthraquinone Biosynthesis in Senna tora.</title>
        <authorList>
            <person name="Kang S.-H."/>
            <person name="Pandey R.P."/>
            <person name="Lee C.-M."/>
            <person name="Sim J.-S."/>
            <person name="Jeong J.-T."/>
            <person name="Choi B.-S."/>
            <person name="Jung M."/>
            <person name="Ginzburg D."/>
            <person name="Zhao K."/>
            <person name="Won S.Y."/>
            <person name="Oh T.-J."/>
            <person name="Yu Y."/>
            <person name="Kim N.-H."/>
            <person name="Lee O.R."/>
            <person name="Lee T.-H."/>
            <person name="Bashyal P."/>
            <person name="Kim T.-S."/>
            <person name="Lee W.-H."/>
            <person name="Kawkins C."/>
            <person name="Kim C.-K."/>
            <person name="Kim J.S."/>
            <person name="Ahn B.O."/>
            <person name="Rhee S.Y."/>
            <person name="Sohng J.K."/>
        </authorList>
    </citation>
    <scope>NUCLEOTIDE SEQUENCE</scope>
    <source>
        <tissue evidence="1">Leaf</tissue>
    </source>
</reference>
<sequence>MAIESQKNSRSTSQRCCCTRESNRSLPIVFGNLTSFNAGTGLTTA</sequence>
<protein>
    <submittedName>
        <fullName evidence="1">Uncharacterized protein</fullName>
    </submittedName>
</protein>
<accession>A0A834X0C6</accession>